<dbReference type="EMBL" id="BART01034153">
    <property type="protein sequence ID" value="GAH15055.1"/>
    <property type="molecule type" value="Genomic_DNA"/>
</dbReference>
<feature type="non-terminal residue" evidence="1">
    <location>
        <position position="42"/>
    </location>
</feature>
<gene>
    <name evidence="1" type="ORF">S01H4_58467</name>
</gene>
<protein>
    <submittedName>
        <fullName evidence="1">Uncharacterized protein</fullName>
    </submittedName>
</protein>
<accession>X1E3T8</accession>
<proteinExistence type="predicted"/>
<dbReference type="AlphaFoldDB" id="X1E3T8"/>
<sequence>MEYIEKELPGKLTEEPMDFSQMEKMAKLPSFLIKFLLKKNIK</sequence>
<reference evidence="1" key="1">
    <citation type="journal article" date="2014" name="Front. Microbiol.">
        <title>High frequency of phylogenetically diverse reductive dehalogenase-homologous genes in deep subseafloor sedimentary metagenomes.</title>
        <authorList>
            <person name="Kawai M."/>
            <person name="Futagami T."/>
            <person name="Toyoda A."/>
            <person name="Takaki Y."/>
            <person name="Nishi S."/>
            <person name="Hori S."/>
            <person name="Arai W."/>
            <person name="Tsubouchi T."/>
            <person name="Morono Y."/>
            <person name="Uchiyama I."/>
            <person name="Ito T."/>
            <person name="Fujiyama A."/>
            <person name="Inagaki F."/>
            <person name="Takami H."/>
        </authorList>
    </citation>
    <scope>NUCLEOTIDE SEQUENCE</scope>
    <source>
        <strain evidence="1">Expedition CK06-06</strain>
    </source>
</reference>
<evidence type="ECO:0000313" key="1">
    <source>
        <dbReference type="EMBL" id="GAH15055.1"/>
    </source>
</evidence>
<comment type="caution">
    <text evidence="1">The sequence shown here is derived from an EMBL/GenBank/DDBJ whole genome shotgun (WGS) entry which is preliminary data.</text>
</comment>
<organism evidence="1">
    <name type="scientific">marine sediment metagenome</name>
    <dbReference type="NCBI Taxonomy" id="412755"/>
    <lineage>
        <taxon>unclassified sequences</taxon>
        <taxon>metagenomes</taxon>
        <taxon>ecological metagenomes</taxon>
    </lineage>
</organism>
<name>X1E3T8_9ZZZZ</name>